<evidence type="ECO:0000313" key="2">
    <source>
        <dbReference type="Proteomes" id="UP000295560"/>
    </source>
</evidence>
<gene>
    <name evidence="1" type="ORF">EV378_2186</name>
</gene>
<organism evidence="1 2">
    <name type="scientific">Pseudonocardia endophytica</name>
    <dbReference type="NCBI Taxonomy" id="401976"/>
    <lineage>
        <taxon>Bacteria</taxon>
        <taxon>Bacillati</taxon>
        <taxon>Actinomycetota</taxon>
        <taxon>Actinomycetes</taxon>
        <taxon>Pseudonocardiales</taxon>
        <taxon>Pseudonocardiaceae</taxon>
        <taxon>Pseudonocardia</taxon>
    </lineage>
</organism>
<sequence>MYVQIGTDHTDGLPLCDQIGNPNPQWVEMFMASPRRAISSKVGVRIGGHGGPTSSGDR</sequence>
<reference evidence="1 2" key="1">
    <citation type="submission" date="2019-03" db="EMBL/GenBank/DDBJ databases">
        <title>Sequencing the genomes of 1000 actinobacteria strains.</title>
        <authorList>
            <person name="Klenk H.-P."/>
        </authorList>
    </citation>
    <scope>NUCLEOTIDE SEQUENCE [LARGE SCALE GENOMIC DNA]</scope>
    <source>
        <strain evidence="1 2">DSM 44969</strain>
    </source>
</reference>
<protein>
    <submittedName>
        <fullName evidence="1">Uncharacterized protein</fullName>
    </submittedName>
</protein>
<accession>A0A4R1HUH7</accession>
<evidence type="ECO:0000313" key="1">
    <source>
        <dbReference type="EMBL" id="TCK26354.1"/>
    </source>
</evidence>
<keyword evidence="2" id="KW-1185">Reference proteome</keyword>
<comment type="caution">
    <text evidence="1">The sequence shown here is derived from an EMBL/GenBank/DDBJ whole genome shotgun (WGS) entry which is preliminary data.</text>
</comment>
<proteinExistence type="predicted"/>
<dbReference type="Proteomes" id="UP000295560">
    <property type="component" value="Unassembled WGS sequence"/>
</dbReference>
<dbReference type="AlphaFoldDB" id="A0A4R1HUH7"/>
<dbReference type="RefSeq" id="WP_243653382.1">
    <property type="nucleotide sequence ID" value="NZ_SMFZ01000001.1"/>
</dbReference>
<dbReference type="EMBL" id="SMFZ01000001">
    <property type="protein sequence ID" value="TCK26354.1"/>
    <property type="molecule type" value="Genomic_DNA"/>
</dbReference>
<name>A0A4R1HUH7_PSEEN</name>